<dbReference type="AlphaFoldDB" id="A0AAP2DMQ0"/>
<evidence type="ECO:0000313" key="3">
    <source>
        <dbReference type="Proteomes" id="UP001319200"/>
    </source>
</evidence>
<feature type="transmembrane region" description="Helical" evidence="1">
    <location>
        <begin position="137"/>
        <end position="160"/>
    </location>
</feature>
<name>A0AAP2DMQ0_9BACT</name>
<keyword evidence="3" id="KW-1185">Reference proteome</keyword>
<keyword evidence="1" id="KW-1133">Transmembrane helix</keyword>
<dbReference type="PANTHER" id="PTHR18640">
    <property type="entry name" value="SOLUTE CARRIER FAMILY 10 MEMBER 7"/>
    <property type="match status" value="1"/>
</dbReference>
<protein>
    <submittedName>
        <fullName evidence="2">Bile acid:sodium symporter family protein</fullName>
    </submittedName>
</protein>
<feature type="transmembrane region" description="Helical" evidence="1">
    <location>
        <begin position="45"/>
        <end position="63"/>
    </location>
</feature>
<feature type="transmembrane region" description="Helical" evidence="1">
    <location>
        <begin position="207"/>
        <end position="226"/>
    </location>
</feature>
<evidence type="ECO:0000313" key="2">
    <source>
        <dbReference type="EMBL" id="MBT1699196.1"/>
    </source>
</evidence>
<dbReference type="GO" id="GO:0005886">
    <property type="term" value="C:plasma membrane"/>
    <property type="evidence" value="ECO:0007669"/>
    <property type="project" value="TreeGrafter"/>
</dbReference>
<sequence length="327" mass="36572">MNKLLLHFQKAGLNGFFLFMLVAVGLSWLFPFYGTAQSPLPLGLITQYGIPIIFFFYGVRLSPEQLRAGLSNWKLHLIVQSTTFVLFPLIVLLFSFLRNDPEYQLLWLGTFYLAALPSTVSSSVVMVSIAHGNLPAAIFNASLSSMLGIFITPLWMSFFIKESASAAEFTDVIVKLCFQVLVPVIAGFLMHRWLGRFSERHKTKLRYFDQAVILLIIYTAFCESFYGNVFSTHSLTEIALLAAVMLAFFLVMFGLMQVSASYLGFSREDRITILFCGSKKSLVQGALMGRLLFPNPVTLGVILLPLVLYHALQLLVGSAMAEKMARE</sequence>
<accession>A0AAP2DMQ0</accession>
<dbReference type="InterPro" id="IPR038770">
    <property type="entry name" value="Na+/solute_symporter_sf"/>
</dbReference>
<dbReference type="EMBL" id="JAHESF010000022">
    <property type="protein sequence ID" value="MBT1699196.1"/>
    <property type="molecule type" value="Genomic_DNA"/>
</dbReference>
<dbReference type="Proteomes" id="UP001319200">
    <property type="component" value="Unassembled WGS sequence"/>
</dbReference>
<comment type="caution">
    <text evidence="2">The sequence shown here is derived from an EMBL/GenBank/DDBJ whole genome shotgun (WGS) entry which is preliminary data.</text>
</comment>
<dbReference type="Gene3D" id="1.20.1530.20">
    <property type="match status" value="1"/>
</dbReference>
<keyword evidence="1" id="KW-0812">Transmembrane</keyword>
<feature type="transmembrane region" description="Helical" evidence="1">
    <location>
        <begin position="75"/>
        <end position="97"/>
    </location>
</feature>
<dbReference type="InterPro" id="IPR016833">
    <property type="entry name" value="Put_Na-Bile_cotransptr"/>
</dbReference>
<gene>
    <name evidence="2" type="ORF">KK083_20030</name>
</gene>
<proteinExistence type="predicted"/>
<dbReference type="Pfam" id="PF13593">
    <property type="entry name" value="SBF_like"/>
    <property type="match status" value="1"/>
</dbReference>
<feature type="transmembrane region" description="Helical" evidence="1">
    <location>
        <begin position="238"/>
        <end position="259"/>
    </location>
</feature>
<feature type="transmembrane region" description="Helical" evidence="1">
    <location>
        <begin position="172"/>
        <end position="195"/>
    </location>
</feature>
<keyword evidence="1" id="KW-0472">Membrane</keyword>
<dbReference type="PIRSF" id="PIRSF026166">
    <property type="entry name" value="UCP026166"/>
    <property type="match status" value="1"/>
</dbReference>
<feature type="transmembrane region" description="Helical" evidence="1">
    <location>
        <begin position="299"/>
        <end position="321"/>
    </location>
</feature>
<dbReference type="PANTHER" id="PTHR18640:SF5">
    <property type="entry name" value="SODIUM_BILE ACID COTRANSPORTER 7"/>
    <property type="match status" value="1"/>
</dbReference>
<evidence type="ECO:0000256" key="1">
    <source>
        <dbReference type="SAM" id="Phobius"/>
    </source>
</evidence>
<organism evidence="2 3">
    <name type="scientific">Chryseosolibacter histidini</name>
    <dbReference type="NCBI Taxonomy" id="2782349"/>
    <lineage>
        <taxon>Bacteria</taxon>
        <taxon>Pseudomonadati</taxon>
        <taxon>Bacteroidota</taxon>
        <taxon>Cytophagia</taxon>
        <taxon>Cytophagales</taxon>
        <taxon>Chryseotaleaceae</taxon>
        <taxon>Chryseosolibacter</taxon>
    </lineage>
</organism>
<feature type="transmembrane region" description="Helical" evidence="1">
    <location>
        <begin position="12"/>
        <end position="33"/>
    </location>
</feature>
<dbReference type="RefSeq" id="WP_254166885.1">
    <property type="nucleotide sequence ID" value="NZ_JAHESF010000022.1"/>
</dbReference>
<feature type="transmembrane region" description="Helical" evidence="1">
    <location>
        <begin position="109"/>
        <end position="130"/>
    </location>
</feature>
<reference evidence="2 3" key="1">
    <citation type="submission" date="2021-05" db="EMBL/GenBank/DDBJ databases">
        <title>A Polyphasic approach of four new species of the genus Ohtaekwangia: Ohtaekwangia histidinii sp. nov., Ohtaekwangia cretensis sp. nov., Ohtaekwangia indiensis sp. nov., Ohtaekwangia reichenbachii sp. nov. from diverse environment.</title>
        <authorList>
            <person name="Octaviana S."/>
        </authorList>
    </citation>
    <scope>NUCLEOTIDE SEQUENCE [LARGE SCALE GENOMIC DNA]</scope>
    <source>
        <strain evidence="2 3">PWU4</strain>
    </source>
</reference>